<dbReference type="Gene3D" id="3.40.50.720">
    <property type="entry name" value="NAD(P)-binding Rossmann-like Domain"/>
    <property type="match status" value="1"/>
</dbReference>
<accession>A0A1H7Z274</accession>
<evidence type="ECO:0000256" key="5">
    <source>
        <dbReference type="PIRSR" id="PIRSR000193-1"/>
    </source>
</evidence>
<name>A0A1H7Z274_9SPHN</name>
<evidence type="ECO:0000256" key="2">
    <source>
        <dbReference type="ARBA" id="ARBA00022857"/>
    </source>
</evidence>
<evidence type="ECO:0000256" key="1">
    <source>
        <dbReference type="ARBA" id="ARBA00005525"/>
    </source>
</evidence>
<keyword evidence="2 4" id="KW-0521">NADP</keyword>
<keyword evidence="9" id="KW-1185">Reference proteome</keyword>
<evidence type="ECO:0000313" key="9">
    <source>
        <dbReference type="Proteomes" id="UP000199206"/>
    </source>
</evidence>
<dbReference type="InterPro" id="IPR000304">
    <property type="entry name" value="Pyrroline-COOH_reductase"/>
</dbReference>
<dbReference type="FunFam" id="1.10.3730.10:FF:000001">
    <property type="entry name" value="Pyrroline-5-carboxylate reductase"/>
    <property type="match status" value="1"/>
</dbReference>
<keyword evidence="3 4" id="KW-0560">Oxidoreductase</keyword>
<dbReference type="InterPro" id="IPR036291">
    <property type="entry name" value="NAD(P)-bd_dom_sf"/>
</dbReference>
<dbReference type="HAMAP" id="MF_01925">
    <property type="entry name" value="P5C_reductase"/>
    <property type="match status" value="1"/>
</dbReference>
<dbReference type="InterPro" id="IPR053790">
    <property type="entry name" value="P5CR-like_CS"/>
</dbReference>
<feature type="binding site" evidence="5">
    <location>
        <begin position="71"/>
        <end position="74"/>
    </location>
    <ligand>
        <name>NADP(+)</name>
        <dbReference type="ChEBI" id="CHEBI:58349"/>
    </ligand>
</feature>
<dbReference type="Pfam" id="PF14748">
    <property type="entry name" value="P5CR_dimer"/>
    <property type="match status" value="1"/>
</dbReference>
<evidence type="ECO:0000256" key="4">
    <source>
        <dbReference type="HAMAP-Rule" id="MF_01925"/>
    </source>
</evidence>
<comment type="subcellular location">
    <subcellularLocation>
        <location evidence="4">Cytoplasm</location>
    </subcellularLocation>
</comment>
<dbReference type="UniPathway" id="UPA00098">
    <property type="reaction ID" value="UER00361"/>
</dbReference>
<evidence type="ECO:0000256" key="3">
    <source>
        <dbReference type="ARBA" id="ARBA00023002"/>
    </source>
</evidence>
<comment type="function">
    <text evidence="4">Catalyzes the reduction of 1-pyrroline-5-carboxylate (PCA) to L-proline.</text>
</comment>
<dbReference type="InterPro" id="IPR028939">
    <property type="entry name" value="P5C_Rdtase_cat_N"/>
</dbReference>
<dbReference type="PANTHER" id="PTHR11645:SF0">
    <property type="entry name" value="PYRROLINE-5-CARBOXYLATE REDUCTASE 3"/>
    <property type="match status" value="1"/>
</dbReference>
<evidence type="ECO:0000259" key="6">
    <source>
        <dbReference type="Pfam" id="PF03807"/>
    </source>
</evidence>
<keyword evidence="4" id="KW-0963">Cytoplasm</keyword>
<dbReference type="InterPro" id="IPR008927">
    <property type="entry name" value="6-PGluconate_DH-like_C_sf"/>
</dbReference>
<dbReference type="EC" id="1.5.1.2" evidence="4"/>
<dbReference type="PROSITE" id="PS00521">
    <property type="entry name" value="P5CR"/>
    <property type="match status" value="1"/>
</dbReference>
<dbReference type="PIRSF" id="PIRSF000193">
    <property type="entry name" value="Pyrrol-5-carb_rd"/>
    <property type="match status" value="1"/>
</dbReference>
<dbReference type="PANTHER" id="PTHR11645">
    <property type="entry name" value="PYRROLINE-5-CARBOXYLATE REDUCTASE"/>
    <property type="match status" value="1"/>
</dbReference>
<organism evidence="8 9">
    <name type="scientific">Sphingomonas gellani</name>
    <dbReference type="NCBI Taxonomy" id="1166340"/>
    <lineage>
        <taxon>Bacteria</taxon>
        <taxon>Pseudomonadati</taxon>
        <taxon>Pseudomonadota</taxon>
        <taxon>Alphaproteobacteria</taxon>
        <taxon>Sphingomonadales</taxon>
        <taxon>Sphingomonadaceae</taxon>
        <taxon>Sphingomonas</taxon>
    </lineage>
</organism>
<dbReference type="EMBL" id="FOCF01000001">
    <property type="protein sequence ID" value="SEM52682.1"/>
    <property type="molecule type" value="Genomic_DNA"/>
</dbReference>
<dbReference type="InterPro" id="IPR029036">
    <property type="entry name" value="P5CR_dimer"/>
</dbReference>
<gene>
    <name evidence="4" type="primary">proC</name>
    <name evidence="8" type="ORF">SAMN05192583_0517</name>
</gene>
<comment type="catalytic activity">
    <reaction evidence="4">
        <text>L-proline + NAD(+) = (S)-1-pyrroline-5-carboxylate + NADH + 2 H(+)</text>
        <dbReference type="Rhea" id="RHEA:14105"/>
        <dbReference type="ChEBI" id="CHEBI:15378"/>
        <dbReference type="ChEBI" id="CHEBI:17388"/>
        <dbReference type="ChEBI" id="CHEBI:57540"/>
        <dbReference type="ChEBI" id="CHEBI:57945"/>
        <dbReference type="ChEBI" id="CHEBI:60039"/>
        <dbReference type="EC" id="1.5.1.2"/>
    </reaction>
</comment>
<dbReference type="GO" id="GO:0005737">
    <property type="term" value="C:cytoplasm"/>
    <property type="evidence" value="ECO:0007669"/>
    <property type="project" value="UniProtKB-SubCell"/>
</dbReference>
<evidence type="ECO:0000313" key="8">
    <source>
        <dbReference type="EMBL" id="SEM52682.1"/>
    </source>
</evidence>
<feature type="domain" description="Pyrroline-5-carboxylate reductase catalytic N-terminal" evidence="6">
    <location>
        <begin position="11"/>
        <end position="99"/>
    </location>
</feature>
<sequence>MSGPFADLGRILMVGCGNMGGAMLRRWLDQGLDPAQVTVISPSGRAVPGGVAVINAYDPAAVGTVSTLLLAMKPQQLSAVHAAGLASVRAELLVSILAGVDSATLSSLWPGATVIRAMPNLPVAIGKGVVALHSPAEIDDRARRVAAWMQPLGLVEWIESEGLFDLVTALAGSGPSFTYRFIEALAAAGTALGLPSDQSARLATATVEGAGLLAAEAAETPAVLADQVASPGGSTRAGLNVLDNDAALVSLLTRTLQASENRNREMAAAARA</sequence>
<reference evidence="9" key="1">
    <citation type="submission" date="2016-10" db="EMBL/GenBank/DDBJ databases">
        <authorList>
            <person name="Varghese N."/>
            <person name="Submissions S."/>
        </authorList>
    </citation>
    <scope>NUCLEOTIDE SEQUENCE [LARGE SCALE GENOMIC DNA]</scope>
    <source>
        <strain evidence="9">S6-262</strain>
    </source>
</reference>
<protein>
    <recommendedName>
        <fullName evidence="4">Pyrroline-5-carboxylate reductase</fullName>
        <shortName evidence="4">P5C reductase</shortName>
        <shortName evidence="4">P5CR</shortName>
        <ecNumber evidence="4">1.5.1.2</ecNumber>
    </recommendedName>
    <alternativeName>
        <fullName evidence="4">PCA reductase</fullName>
    </alternativeName>
</protein>
<dbReference type="Pfam" id="PF03807">
    <property type="entry name" value="F420_oxidored"/>
    <property type="match status" value="1"/>
</dbReference>
<proteinExistence type="inferred from homology"/>
<comment type="catalytic activity">
    <reaction evidence="4">
        <text>L-proline + NADP(+) = (S)-1-pyrroline-5-carboxylate + NADPH + 2 H(+)</text>
        <dbReference type="Rhea" id="RHEA:14109"/>
        <dbReference type="ChEBI" id="CHEBI:15378"/>
        <dbReference type="ChEBI" id="CHEBI:17388"/>
        <dbReference type="ChEBI" id="CHEBI:57783"/>
        <dbReference type="ChEBI" id="CHEBI:58349"/>
        <dbReference type="ChEBI" id="CHEBI:60039"/>
        <dbReference type="EC" id="1.5.1.2"/>
    </reaction>
</comment>
<dbReference type="AlphaFoldDB" id="A0A1H7Z274"/>
<comment type="pathway">
    <text evidence="4">Amino-acid biosynthesis; L-proline biosynthesis; L-proline from L-glutamate 5-semialdehyde: step 1/1.</text>
</comment>
<dbReference type="GO" id="GO:0004735">
    <property type="term" value="F:pyrroline-5-carboxylate reductase activity"/>
    <property type="evidence" value="ECO:0007669"/>
    <property type="project" value="UniProtKB-UniRule"/>
</dbReference>
<feature type="domain" description="Pyrroline-5-carboxylate reductase dimerisation" evidence="7">
    <location>
        <begin position="161"/>
        <end position="266"/>
    </location>
</feature>
<dbReference type="STRING" id="1166340.SAMN05192583_0517"/>
<evidence type="ECO:0000259" key="7">
    <source>
        <dbReference type="Pfam" id="PF14748"/>
    </source>
</evidence>
<keyword evidence="4" id="KW-0641">Proline biosynthesis</keyword>
<keyword evidence="4" id="KW-0028">Amino-acid biosynthesis</keyword>
<dbReference type="SUPFAM" id="SSF51735">
    <property type="entry name" value="NAD(P)-binding Rossmann-fold domains"/>
    <property type="match status" value="1"/>
</dbReference>
<dbReference type="GO" id="GO:0055129">
    <property type="term" value="P:L-proline biosynthetic process"/>
    <property type="evidence" value="ECO:0007669"/>
    <property type="project" value="UniProtKB-UniRule"/>
</dbReference>
<dbReference type="Proteomes" id="UP000199206">
    <property type="component" value="Unassembled WGS sequence"/>
</dbReference>
<dbReference type="Gene3D" id="1.10.3730.10">
    <property type="entry name" value="ProC C-terminal domain-like"/>
    <property type="match status" value="1"/>
</dbReference>
<comment type="similarity">
    <text evidence="1 4">Belongs to the pyrroline-5-carboxylate reductase family.</text>
</comment>
<dbReference type="SUPFAM" id="SSF48179">
    <property type="entry name" value="6-phosphogluconate dehydrogenase C-terminal domain-like"/>
    <property type="match status" value="1"/>
</dbReference>